<evidence type="ECO:0000313" key="5">
    <source>
        <dbReference type="Proteomes" id="UP000184108"/>
    </source>
</evidence>
<name>A0A1M5HIR5_9FLAO</name>
<dbReference type="InterPro" id="IPR050832">
    <property type="entry name" value="Bact_Acetyltransf"/>
</dbReference>
<keyword evidence="1" id="KW-0808">Transferase</keyword>
<evidence type="ECO:0000313" key="4">
    <source>
        <dbReference type="EMBL" id="SHG15856.1"/>
    </source>
</evidence>
<dbReference type="EMBL" id="FQVE01000004">
    <property type="protein sequence ID" value="SHG15856.1"/>
    <property type="molecule type" value="Genomic_DNA"/>
</dbReference>
<accession>A0A1M5HIR5</accession>
<dbReference type="RefSeq" id="WP_073174839.1">
    <property type="nucleotide sequence ID" value="NZ_FQVE01000004.1"/>
</dbReference>
<keyword evidence="4" id="KW-0689">Ribosomal protein</keyword>
<sequence>MIQIRRASINDAPSIALLGRITFTETFSEYFRDQKDLFDYYELTFDVSKIRASLQQENNQYWIALWNELPVGYAKLKIDSPIESIETDNTSQLQKIYVMKEFLDQKIGKQLMDEMMNSFMKSHRSHLWLSVLKSNIRAIRFYERTGFKKAGEHPFQIGKESFEFYVLSFEKEKDTM</sequence>
<dbReference type="AlphaFoldDB" id="A0A1M5HIR5"/>
<dbReference type="SUPFAM" id="SSF55729">
    <property type="entry name" value="Acyl-CoA N-acyltransferases (Nat)"/>
    <property type="match status" value="1"/>
</dbReference>
<dbReference type="Pfam" id="PF00583">
    <property type="entry name" value="Acetyltransf_1"/>
    <property type="match status" value="1"/>
</dbReference>
<dbReference type="InterPro" id="IPR000182">
    <property type="entry name" value="GNAT_dom"/>
</dbReference>
<evidence type="ECO:0000256" key="2">
    <source>
        <dbReference type="ARBA" id="ARBA00023315"/>
    </source>
</evidence>
<dbReference type="Gene3D" id="3.40.630.30">
    <property type="match status" value="1"/>
</dbReference>
<proteinExistence type="predicted"/>
<feature type="domain" description="N-acetyltransferase" evidence="3">
    <location>
        <begin position="25"/>
        <end position="172"/>
    </location>
</feature>
<dbReference type="CDD" id="cd04301">
    <property type="entry name" value="NAT_SF"/>
    <property type="match status" value="1"/>
</dbReference>
<reference evidence="5" key="1">
    <citation type="submission" date="2016-11" db="EMBL/GenBank/DDBJ databases">
        <authorList>
            <person name="Varghese N."/>
            <person name="Submissions S."/>
        </authorList>
    </citation>
    <scope>NUCLEOTIDE SEQUENCE [LARGE SCALE GENOMIC DNA]</scope>
    <source>
        <strain evidence="5">YR203</strain>
    </source>
</reference>
<keyword evidence="4" id="KW-0687">Ribonucleoprotein</keyword>
<protein>
    <submittedName>
        <fullName evidence="4">Ribosomal protein S18 acetylase RimI</fullName>
    </submittedName>
</protein>
<dbReference type="InterPro" id="IPR016181">
    <property type="entry name" value="Acyl_CoA_acyltransferase"/>
</dbReference>
<gene>
    <name evidence="4" type="ORF">SAMN02787073_3716</name>
</gene>
<dbReference type="Proteomes" id="UP000184108">
    <property type="component" value="Unassembled WGS sequence"/>
</dbReference>
<organism evidence="4 5">
    <name type="scientific">Chryseobacterium vrystaatense</name>
    <dbReference type="NCBI Taxonomy" id="307480"/>
    <lineage>
        <taxon>Bacteria</taxon>
        <taxon>Pseudomonadati</taxon>
        <taxon>Bacteroidota</taxon>
        <taxon>Flavobacteriia</taxon>
        <taxon>Flavobacteriales</taxon>
        <taxon>Weeksellaceae</taxon>
        <taxon>Chryseobacterium group</taxon>
        <taxon>Chryseobacterium</taxon>
    </lineage>
</organism>
<dbReference type="GO" id="GO:0016747">
    <property type="term" value="F:acyltransferase activity, transferring groups other than amino-acyl groups"/>
    <property type="evidence" value="ECO:0007669"/>
    <property type="project" value="InterPro"/>
</dbReference>
<evidence type="ECO:0000259" key="3">
    <source>
        <dbReference type="PROSITE" id="PS51186"/>
    </source>
</evidence>
<dbReference type="GO" id="GO:0005840">
    <property type="term" value="C:ribosome"/>
    <property type="evidence" value="ECO:0007669"/>
    <property type="project" value="UniProtKB-KW"/>
</dbReference>
<dbReference type="PROSITE" id="PS51186">
    <property type="entry name" value="GNAT"/>
    <property type="match status" value="1"/>
</dbReference>
<evidence type="ECO:0000256" key="1">
    <source>
        <dbReference type="ARBA" id="ARBA00022679"/>
    </source>
</evidence>
<dbReference type="PANTHER" id="PTHR43877">
    <property type="entry name" value="AMINOALKYLPHOSPHONATE N-ACETYLTRANSFERASE-RELATED-RELATED"/>
    <property type="match status" value="1"/>
</dbReference>
<keyword evidence="2" id="KW-0012">Acyltransferase</keyword>